<keyword evidence="2" id="KW-1185">Reference proteome</keyword>
<gene>
    <name evidence="1" type="ORF">BWR60_03070</name>
</gene>
<sequence>MTTTATVQAIDLESRSVTLKDGDGRITAVHVGPQVINLPQVRPGDRVNVSRYQAVAIDIAKAVAGSAPMATQTAEATLAEPGELPYGDASVVTRIKAQVVGLNPAQHTIMFMGPAGGVRTVFVQRPRVRQLLDQLQVGDMVQISFVESEAISVEPAS</sequence>
<accession>A0A211ZTY0</accession>
<evidence type="ECO:0000313" key="2">
    <source>
        <dbReference type="Proteomes" id="UP000196655"/>
    </source>
</evidence>
<reference evidence="2" key="1">
    <citation type="submission" date="2017-05" db="EMBL/GenBank/DDBJ databases">
        <authorList>
            <person name="Macchi M."/>
            <person name="Festa S."/>
            <person name="Coppotelli B.M."/>
            <person name="Morelli I.S."/>
        </authorList>
    </citation>
    <scope>NUCLEOTIDE SEQUENCE [LARGE SCALE GENOMIC DNA]</scope>
    <source>
        <strain evidence="2">I</strain>
    </source>
</reference>
<proteinExistence type="predicted"/>
<dbReference type="Proteomes" id="UP000196655">
    <property type="component" value="Unassembled WGS sequence"/>
</dbReference>
<name>A0A211ZTY0_9PROT</name>
<organism evidence="1 2">
    <name type="scientific">Inquilinus limosus</name>
    <dbReference type="NCBI Taxonomy" id="171674"/>
    <lineage>
        <taxon>Bacteria</taxon>
        <taxon>Pseudomonadati</taxon>
        <taxon>Pseudomonadota</taxon>
        <taxon>Alphaproteobacteria</taxon>
        <taxon>Rhodospirillales</taxon>
        <taxon>Rhodospirillaceae</taxon>
        <taxon>Inquilinus</taxon>
    </lineage>
</organism>
<dbReference type="AlphaFoldDB" id="A0A211ZTY0"/>
<protein>
    <submittedName>
        <fullName evidence="1">Uncharacterized protein</fullName>
    </submittedName>
</protein>
<dbReference type="EMBL" id="NHON01000003">
    <property type="protein sequence ID" value="OWJ68742.1"/>
    <property type="molecule type" value="Genomic_DNA"/>
</dbReference>
<evidence type="ECO:0000313" key="1">
    <source>
        <dbReference type="EMBL" id="OWJ68742.1"/>
    </source>
</evidence>
<comment type="caution">
    <text evidence="1">The sequence shown here is derived from an EMBL/GenBank/DDBJ whole genome shotgun (WGS) entry which is preliminary data.</text>
</comment>